<evidence type="ECO:0000256" key="1">
    <source>
        <dbReference type="ARBA" id="ARBA00007592"/>
    </source>
</evidence>
<gene>
    <name evidence="4" type="ORF">J2S57_004672</name>
</gene>
<dbReference type="PIRSF" id="PIRSF001365">
    <property type="entry name" value="DHDPS"/>
    <property type="match status" value="1"/>
</dbReference>
<keyword evidence="5" id="KW-1185">Reference proteome</keyword>
<dbReference type="Gene3D" id="3.20.20.70">
    <property type="entry name" value="Aldolase class I"/>
    <property type="match status" value="1"/>
</dbReference>
<dbReference type="SMART" id="SM01130">
    <property type="entry name" value="DHDPS"/>
    <property type="match status" value="1"/>
</dbReference>
<protein>
    <submittedName>
        <fullName evidence="4">4-hydroxy-tetrahydrodipicolinate synthase</fullName>
        <ecNumber evidence="4">4.3.3.7</ecNumber>
    </submittedName>
</protein>
<dbReference type="PANTHER" id="PTHR12128:SF66">
    <property type="entry name" value="4-HYDROXY-2-OXOGLUTARATE ALDOLASE, MITOCHONDRIAL"/>
    <property type="match status" value="1"/>
</dbReference>
<comment type="similarity">
    <text evidence="1 3">Belongs to the DapA family.</text>
</comment>
<dbReference type="PANTHER" id="PTHR12128">
    <property type="entry name" value="DIHYDRODIPICOLINATE SYNTHASE"/>
    <property type="match status" value="1"/>
</dbReference>
<dbReference type="InterPro" id="IPR013785">
    <property type="entry name" value="Aldolase_TIM"/>
</dbReference>
<dbReference type="EC" id="4.3.3.7" evidence="4"/>
<organism evidence="4 5">
    <name type="scientific">Kineosporia succinea</name>
    <dbReference type="NCBI Taxonomy" id="84632"/>
    <lineage>
        <taxon>Bacteria</taxon>
        <taxon>Bacillati</taxon>
        <taxon>Actinomycetota</taxon>
        <taxon>Actinomycetes</taxon>
        <taxon>Kineosporiales</taxon>
        <taxon>Kineosporiaceae</taxon>
        <taxon>Kineosporia</taxon>
    </lineage>
</organism>
<dbReference type="PRINTS" id="PR00146">
    <property type="entry name" value="DHPICSNTHASE"/>
</dbReference>
<proteinExistence type="inferred from homology"/>
<accession>A0ABT9P8B3</accession>
<evidence type="ECO:0000256" key="2">
    <source>
        <dbReference type="ARBA" id="ARBA00023239"/>
    </source>
</evidence>
<dbReference type="SUPFAM" id="SSF51569">
    <property type="entry name" value="Aldolase"/>
    <property type="match status" value="1"/>
</dbReference>
<comment type="caution">
    <text evidence="4">The sequence shown here is derived from an EMBL/GenBank/DDBJ whole genome shotgun (WGS) entry which is preliminary data.</text>
</comment>
<dbReference type="RefSeq" id="WP_307246614.1">
    <property type="nucleotide sequence ID" value="NZ_JAUSQZ010000001.1"/>
</dbReference>
<evidence type="ECO:0000313" key="5">
    <source>
        <dbReference type="Proteomes" id="UP001235712"/>
    </source>
</evidence>
<name>A0ABT9P8B3_9ACTN</name>
<dbReference type="GO" id="GO:0008840">
    <property type="term" value="F:4-hydroxy-tetrahydrodipicolinate synthase activity"/>
    <property type="evidence" value="ECO:0007669"/>
    <property type="project" value="UniProtKB-EC"/>
</dbReference>
<evidence type="ECO:0000256" key="3">
    <source>
        <dbReference type="PIRNR" id="PIRNR001365"/>
    </source>
</evidence>
<reference evidence="4 5" key="1">
    <citation type="submission" date="2023-07" db="EMBL/GenBank/DDBJ databases">
        <title>Sequencing the genomes of 1000 actinobacteria strains.</title>
        <authorList>
            <person name="Klenk H.-P."/>
        </authorList>
    </citation>
    <scope>NUCLEOTIDE SEQUENCE [LARGE SCALE GENOMIC DNA]</scope>
    <source>
        <strain evidence="4 5">DSM 44388</strain>
    </source>
</reference>
<dbReference type="EMBL" id="JAUSQZ010000001">
    <property type="protein sequence ID" value="MDP9828923.1"/>
    <property type="molecule type" value="Genomic_DNA"/>
</dbReference>
<dbReference type="InterPro" id="IPR002220">
    <property type="entry name" value="DapA-like"/>
</dbReference>
<dbReference type="Proteomes" id="UP001235712">
    <property type="component" value="Unassembled WGS sequence"/>
</dbReference>
<dbReference type="CDD" id="cd00408">
    <property type="entry name" value="DHDPS-like"/>
    <property type="match status" value="1"/>
</dbReference>
<dbReference type="Pfam" id="PF00701">
    <property type="entry name" value="DHDPS"/>
    <property type="match status" value="1"/>
</dbReference>
<evidence type="ECO:0000313" key="4">
    <source>
        <dbReference type="EMBL" id="MDP9828923.1"/>
    </source>
</evidence>
<keyword evidence="2 3" id="KW-0456">Lyase</keyword>
<sequence>MFTGLSAFPLTPLTREGVDEVAHAGLTARLVDASVDSITALGSTGSYVYLDRASRARVARLTVENAGSIPVAVGIGALSTRAVLEHAEDAQNAGAAGVLLAPVSYQPLTPDDVFGLFEDVTRELSVPLAVYDNPATTHVTFTDELYAAIAALPNVASIKIPPAAASRVPELKGLLPSGITLGISGDAAAATGLAQGCDAWFSAIGGTLPLLAQGIARPARAGDHPAALRESARLQPLWDLFAEHGSYRVIAAIAEHLELVTRPSLPRPIRGLPDETRVRLAAVLKFVAA</sequence>